<comment type="caution">
    <text evidence="2">The sequence shown here is derived from an EMBL/GenBank/DDBJ whole genome shotgun (WGS) entry which is preliminary data.</text>
</comment>
<sequence length="158" mass="17504">MPRLFCALQAAALFGLASALCSSVQFVQLPTTQVDAQKSSQVGGRFPLEHDDAYRRSSRHMLDRLVGILSGYSTNIGGTDRSQMTHVPSWQAKLESRRSGWVLSREGVNTSRLGAGPPVNLPYLQARNLDCWEYYTDNWNSSLTYIPPPCPRSQASNV</sequence>
<dbReference type="InParanoid" id="A0A1Y2D9A5"/>
<keyword evidence="1" id="KW-0732">Signal</keyword>
<protein>
    <submittedName>
        <fullName evidence="2">Uncharacterized protein</fullName>
    </submittedName>
</protein>
<evidence type="ECO:0000256" key="1">
    <source>
        <dbReference type="SAM" id="SignalP"/>
    </source>
</evidence>
<gene>
    <name evidence="2" type="ORF">BCR38DRAFT_478937</name>
</gene>
<reference evidence="2 3" key="1">
    <citation type="submission" date="2016-07" db="EMBL/GenBank/DDBJ databases">
        <title>Pervasive Adenine N6-methylation of Active Genes in Fungi.</title>
        <authorList>
            <consortium name="DOE Joint Genome Institute"/>
            <person name="Mondo S.J."/>
            <person name="Dannebaum R.O."/>
            <person name="Kuo R.C."/>
            <person name="Labutti K."/>
            <person name="Haridas S."/>
            <person name="Kuo A."/>
            <person name="Salamov A."/>
            <person name="Ahrendt S.R."/>
            <person name="Lipzen A."/>
            <person name="Sullivan W."/>
            <person name="Andreopoulos W.B."/>
            <person name="Clum A."/>
            <person name="Lindquist E."/>
            <person name="Daum C."/>
            <person name="Ramamoorthy G.K."/>
            <person name="Gryganskyi A."/>
            <person name="Culley D."/>
            <person name="Magnuson J.K."/>
            <person name="James T.Y."/>
            <person name="O'Malley M.A."/>
            <person name="Stajich J.E."/>
            <person name="Spatafora J.W."/>
            <person name="Visel A."/>
            <person name="Grigoriev I.V."/>
        </authorList>
    </citation>
    <scope>NUCLEOTIDE SEQUENCE [LARGE SCALE GENOMIC DNA]</scope>
    <source>
        <strain evidence="2 3">CBS 129021</strain>
    </source>
</reference>
<evidence type="ECO:0000313" key="2">
    <source>
        <dbReference type="EMBL" id="ORY55828.1"/>
    </source>
</evidence>
<proteinExistence type="predicted"/>
<accession>A0A1Y2D9A5</accession>
<dbReference type="GeneID" id="63779336"/>
<dbReference type="AlphaFoldDB" id="A0A1Y2D9A5"/>
<feature type="signal peptide" evidence="1">
    <location>
        <begin position="1"/>
        <end position="19"/>
    </location>
</feature>
<evidence type="ECO:0000313" key="3">
    <source>
        <dbReference type="Proteomes" id="UP000193689"/>
    </source>
</evidence>
<organism evidence="2 3">
    <name type="scientific">Pseudomassariella vexata</name>
    <dbReference type="NCBI Taxonomy" id="1141098"/>
    <lineage>
        <taxon>Eukaryota</taxon>
        <taxon>Fungi</taxon>
        <taxon>Dikarya</taxon>
        <taxon>Ascomycota</taxon>
        <taxon>Pezizomycotina</taxon>
        <taxon>Sordariomycetes</taxon>
        <taxon>Xylariomycetidae</taxon>
        <taxon>Amphisphaeriales</taxon>
        <taxon>Pseudomassariaceae</taxon>
        <taxon>Pseudomassariella</taxon>
    </lineage>
</organism>
<dbReference type="Proteomes" id="UP000193689">
    <property type="component" value="Unassembled WGS sequence"/>
</dbReference>
<dbReference type="RefSeq" id="XP_040709780.1">
    <property type="nucleotide sequence ID" value="XM_040863124.1"/>
</dbReference>
<name>A0A1Y2D9A5_9PEZI</name>
<dbReference type="EMBL" id="MCFJ01000025">
    <property type="protein sequence ID" value="ORY55828.1"/>
    <property type="molecule type" value="Genomic_DNA"/>
</dbReference>
<feature type="chain" id="PRO_5013073327" evidence="1">
    <location>
        <begin position="20"/>
        <end position="158"/>
    </location>
</feature>
<keyword evidence="3" id="KW-1185">Reference proteome</keyword>